<comment type="cofactor">
    <cofactor evidence="1">
        <name>a divalent metal cation</name>
        <dbReference type="ChEBI" id="CHEBI:60240"/>
    </cofactor>
</comment>
<organism evidence="5 6">
    <name type="scientific">Mojavia pulchra JT2-VF2</name>
    <dbReference type="NCBI Taxonomy" id="287848"/>
    <lineage>
        <taxon>Bacteria</taxon>
        <taxon>Bacillati</taxon>
        <taxon>Cyanobacteriota</taxon>
        <taxon>Cyanophyceae</taxon>
        <taxon>Nostocales</taxon>
        <taxon>Nostocaceae</taxon>
    </lineage>
</organism>
<protein>
    <submittedName>
        <fullName evidence="5">Transposase family protein</fullName>
    </submittedName>
</protein>
<feature type="compositionally biased region" description="Polar residues" evidence="3">
    <location>
        <begin position="57"/>
        <end position="68"/>
    </location>
</feature>
<reference evidence="5" key="1">
    <citation type="submission" date="2021-05" db="EMBL/GenBank/DDBJ databases">
        <authorList>
            <person name="Pietrasiak N."/>
            <person name="Ward R."/>
            <person name="Stajich J.E."/>
            <person name="Kurbessoian T."/>
        </authorList>
    </citation>
    <scope>NUCLEOTIDE SEQUENCE</scope>
    <source>
        <strain evidence="5">JT2-VF2</strain>
    </source>
</reference>
<evidence type="ECO:0000259" key="4">
    <source>
        <dbReference type="Pfam" id="PF13359"/>
    </source>
</evidence>
<feature type="region of interest" description="Disordered" evidence="3">
    <location>
        <begin position="56"/>
        <end position="111"/>
    </location>
</feature>
<dbReference type="EMBL" id="JAHHHN010000016">
    <property type="protein sequence ID" value="MBW4563911.1"/>
    <property type="molecule type" value="Genomic_DNA"/>
</dbReference>
<dbReference type="GO" id="GO:0046872">
    <property type="term" value="F:metal ion binding"/>
    <property type="evidence" value="ECO:0007669"/>
    <property type="project" value="UniProtKB-KW"/>
</dbReference>
<keyword evidence="2" id="KW-0479">Metal-binding</keyword>
<sequence>MYLDSYEQPRQRPVDNQEQQKYFSGKKKQHTLKNQVVSLPDAKDIVDIVVGAKGPTSDISLFRNQQQRFPPEQSFKGDKGYQGGKNISTPHKKPRKSELTDEQKAGSISTL</sequence>
<name>A0A951UIF8_9NOST</name>
<evidence type="ECO:0000256" key="3">
    <source>
        <dbReference type="SAM" id="MobiDB-lite"/>
    </source>
</evidence>
<evidence type="ECO:0000256" key="1">
    <source>
        <dbReference type="ARBA" id="ARBA00001968"/>
    </source>
</evidence>
<dbReference type="InterPro" id="IPR027806">
    <property type="entry name" value="HARBI1_dom"/>
</dbReference>
<feature type="domain" description="DDE Tnp4" evidence="4">
    <location>
        <begin position="3"/>
        <end position="105"/>
    </location>
</feature>
<proteinExistence type="predicted"/>
<dbReference type="AlphaFoldDB" id="A0A951UIF8"/>
<gene>
    <name evidence="5" type="ORF">KME32_22770</name>
</gene>
<comment type="caution">
    <text evidence="5">The sequence shown here is derived from an EMBL/GenBank/DDBJ whole genome shotgun (WGS) entry which is preliminary data.</text>
</comment>
<reference evidence="5" key="2">
    <citation type="journal article" date="2022" name="Microbiol. Resour. Announc.">
        <title>Metagenome Sequencing to Explore Phylogenomics of Terrestrial Cyanobacteria.</title>
        <authorList>
            <person name="Ward R.D."/>
            <person name="Stajich J.E."/>
            <person name="Johansen J.R."/>
            <person name="Huntemann M."/>
            <person name="Clum A."/>
            <person name="Foster B."/>
            <person name="Foster B."/>
            <person name="Roux S."/>
            <person name="Palaniappan K."/>
            <person name="Varghese N."/>
            <person name="Mukherjee S."/>
            <person name="Reddy T.B.K."/>
            <person name="Daum C."/>
            <person name="Copeland A."/>
            <person name="Chen I.A."/>
            <person name="Ivanova N.N."/>
            <person name="Kyrpides N.C."/>
            <person name="Shapiro N."/>
            <person name="Eloe-Fadrosh E.A."/>
            <person name="Pietrasiak N."/>
        </authorList>
    </citation>
    <scope>NUCLEOTIDE SEQUENCE</scope>
    <source>
        <strain evidence="5">JT2-VF2</strain>
    </source>
</reference>
<evidence type="ECO:0000256" key="2">
    <source>
        <dbReference type="ARBA" id="ARBA00022723"/>
    </source>
</evidence>
<evidence type="ECO:0000313" key="6">
    <source>
        <dbReference type="Proteomes" id="UP000715781"/>
    </source>
</evidence>
<evidence type="ECO:0000313" key="5">
    <source>
        <dbReference type="EMBL" id="MBW4563911.1"/>
    </source>
</evidence>
<feature type="region of interest" description="Disordered" evidence="3">
    <location>
        <begin position="1"/>
        <end position="27"/>
    </location>
</feature>
<dbReference type="Proteomes" id="UP000715781">
    <property type="component" value="Unassembled WGS sequence"/>
</dbReference>
<dbReference type="Pfam" id="PF13359">
    <property type="entry name" value="DDE_Tnp_4"/>
    <property type="match status" value="1"/>
</dbReference>
<accession>A0A951UIF8</accession>